<keyword evidence="2" id="KW-1185">Reference proteome</keyword>
<name>A0ACB9BYU3_9ASTR</name>
<evidence type="ECO:0000313" key="2">
    <source>
        <dbReference type="Proteomes" id="UP001056120"/>
    </source>
</evidence>
<protein>
    <submittedName>
        <fullName evidence="1">Uncharacterized protein</fullName>
    </submittedName>
</protein>
<dbReference type="EMBL" id="CM042039">
    <property type="protein sequence ID" value="KAI3727128.1"/>
    <property type="molecule type" value="Genomic_DNA"/>
</dbReference>
<organism evidence="1 2">
    <name type="scientific">Smallanthus sonchifolius</name>
    <dbReference type="NCBI Taxonomy" id="185202"/>
    <lineage>
        <taxon>Eukaryota</taxon>
        <taxon>Viridiplantae</taxon>
        <taxon>Streptophyta</taxon>
        <taxon>Embryophyta</taxon>
        <taxon>Tracheophyta</taxon>
        <taxon>Spermatophyta</taxon>
        <taxon>Magnoliopsida</taxon>
        <taxon>eudicotyledons</taxon>
        <taxon>Gunneridae</taxon>
        <taxon>Pentapetalae</taxon>
        <taxon>asterids</taxon>
        <taxon>campanulids</taxon>
        <taxon>Asterales</taxon>
        <taxon>Asteraceae</taxon>
        <taxon>Asteroideae</taxon>
        <taxon>Heliantheae alliance</taxon>
        <taxon>Millerieae</taxon>
        <taxon>Smallanthus</taxon>
    </lineage>
</organism>
<accession>A0ACB9BYU3</accession>
<gene>
    <name evidence="1" type="ORF">L1987_66937</name>
</gene>
<evidence type="ECO:0000313" key="1">
    <source>
        <dbReference type="EMBL" id="KAI3727128.1"/>
    </source>
</evidence>
<dbReference type="Proteomes" id="UP001056120">
    <property type="component" value="Linkage Group LG22"/>
</dbReference>
<sequence>MTMMTMLCYGTKGWDILVKVGWKSYMLHKQGLLPEIKRCDIGFCENCILGKAHRVKFYKSQHTTKGILDYVHTDLWGPARTLSLGGASYFLSVIDDFSIRVWVYALKAKNEAFEKFKEWKVMVEKQTERKVKKLRSDSGLEFCNAEFNKFCKEQGISRHLTVPGTPQQNGLVERMSKTLLERVRCMLADSGLPKKFWAEAVCTAAYVINRSPSAALNKKTPIEVWSGRQVDYGNLKVFGSLDYAHISQGKLEPRAQKCVFLGYPEGVKGFRLWSLENLKVIVSRDVTFKESFYYKDLIGNVPNEPDESNIEEVQIEVENTSSSEVNVERQEGISEPEFSLARDRPRRKVVPPLRYRSDDSISVVAFLAVEEESCQEPLTFEEAVNSIDKDKWRQAMIEEMESLNKNGTWELVTKPDSQKLVSCKWIYKVKDGITSVEGPRYKARLVAKGFTQREGVYYTEIFSPVVKHTSIRIMLSMVAVLDLELEQMDVKTTFLHGYLDEQIYMSQPKGFEVEGQEDKVCLLKRSLYGLKQSPRQWYRRFDDYMLSHDFKRSSYDSCVYYKEYEVKKFVYLQLYVDDMLIACSDKSEIENTKLLLMSEFDMKQLGEAKKIIGMEIFRNRSQRELKVSQGSYILKVLKNYGMDNSKPVKTPLAQHFRLSSEDCPISDLEKTYMDKVPYANAVGSLMYLMVCTRPDIGYGVSLVSRYLANPGKGHWNAVKWILRYLNGTRDYGLVYKHDSAEENRILGFVDSDYAKDLNRGRSITRYAFRYWLGTGLVINETVVLCDNQGAVQLSKNNVFHEMTKHINVKLHFIRDVVNSGEALVEQVCTEENSADMFTKSLPGPKFEFCVKSLGVG</sequence>
<reference evidence="1 2" key="2">
    <citation type="journal article" date="2022" name="Mol. Ecol. Resour.">
        <title>The genomes of chicory, endive, great burdock and yacon provide insights into Asteraceae paleo-polyploidization history and plant inulin production.</title>
        <authorList>
            <person name="Fan W."/>
            <person name="Wang S."/>
            <person name="Wang H."/>
            <person name="Wang A."/>
            <person name="Jiang F."/>
            <person name="Liu H."/>
            <person name="Zhao H."/>
            <person name="Xu D."/>
            <person name="Zhang Y."/>
        </authorList>
    </citation>
    <scope>NUCLEOTIDE SEQUENCE [LARGE SCALE GENOMIC DNA]</scope>
    <source>
        <strain evidence="2">cv. Yunnan</strain>
        <tissue evidence="1">Leaves</tissue>
    </source>
</reference>
<proteinExistence type="predicted"/>
<reference evidence="2" key="1">
    <citation type="journal article" date="2022" name="Mol. Ecol. Resour.">
        <title>The genomes of chicory, endive, great burdock and yacon provide insights into Asteraceae palaeo-polyploidization history and plant inulin production.</title>
        <authorList>
            <person name="Fan W."/>
            <person name="Wang S."/>
            <person name="Wang H."/>
            <person name="Wang A."/>
            <person name="Jiang F."/>
            <person name="Liu H."/>
            <person name="Zhao H."/>
            <person name="Xu D."/>
            <person name="Zhang Y."/>
        </authorList>
    </citation>
    <scope>NUCLEOTIDE SEQUENCE [LARGE SCALE GENOMIC DNA]</scope>
    <source>
        <strain evidence="2">cv. Yunnan</strain>
    </source>
</reference>
<comment type="caution">
    <text evidence="1">The sequence shown here is derived from an EMBL/GenBank/DDBJ whole genome shotgun (WGS) entry which is preliminary data.</text>
</comment>